<feature type="non-terminal residue" evidence="7">
    <location>
        <position position="562"/>
    </location>
</feature>
<dbReference type="Pfam" id="PF01473">
    <property type="entry name" value="Choline_bind_1"/>
    <property type="match status" value="2"/>
</dbReference>
<accession>A0ABY1A8R6</accession>
<dbReference type="Pfam" id="PF01183">
    <property type="entry name" value="Glyco_hydro_25"/>
    <property type="match status" value="1"/>
</dbReference>
<feature type="signal peptide" evidence="6">
    <location>
        <begin position="1"/>
        <end position="28"/>
    </location>
</feature>
<dbReference type="InterPro" id="IPR002053">
    <property type="entry name" value="Glyco_hydro_25"/>
</dbReference>
<dbReference type="Proteomes" id="UP000182089">
    <property type="component" value="Unassembled WGS sequence"/>
</dbReference>
<sequence length="562" mass="62543">MKNNHFKLGFATGALLFALGVNTSLVQADSQPNLTTPEVQEVNLHKNNALKKTTIRSILSACDSFSIGNSKYTRGDAVDVSSYQSKLTLTHYKVMKNSGVKTIIVKVSEGTYYKNPYAKTQIANAKAAGLKVAVYHYATFGNSSAGASEGRYLASAMKSLGLAKNTLVFADMEDSTTMKSQVKNGLNSFWSALNSNGYTNHGVYVYQSYPYRDAVISTVGKARTWLAQYPYSPTRGGYYETQWKNQGYGAWQFSSTAHVYGYWNLGNLDLSTDFNGLLTNGSSTTTTNGWVGNKYYKNGKAVTGQQYISGKWYLFDSNGNKLTGFQYIASQKKTCYYNSQGQMLYGQQYINKHWYLFDKITGAMKTGFQNLSAYGQNKICYYNSQGQMLYGRQYINGSYYYFNPTTGAELKNGFVTINNKTYYFGSDGKEIFGKLVLGAKTYVFDAKTGALTSSSNNSRVTGWQTISGKTYYYQNGKAVTGVQTISGKTYLFDAQGGLQKNGLKTWNKKTYYAGADGVLQSGQKLINGKWYLFSKTDYTMQTGFQNLSAYGQNKICYYNWQG</sequence>
<evidence type="ECO:0000313" key="7">
    <source>
        <dbReference type="EMBL" id="SEM29908.1"/>
    </source>
</evidence>
<dbReference type="SMART" id="SM00641">
    <property type="entry name" value="Glyco_25"/>
    <property type="match status" value="1"/>
</dbReference>
<feature type="repeat" description="Cell wall-binding" evidence="5">
    <location>
        <begin position="302"/>
        <end position="321"/>
    </location>
</feature>
<protein>
    <submittedName>
        <fullName evidence="7">Glucan-binding domain-containing protein (YG repeat)</fullName>
    </submittedName>
</protein>
<feature type="chain" id="PRO_5046917742" evidence="6">
    <location>
        <begin position="29"/>
        <end position="562"/>
    </location>
</feature>
<organism evidence="7 8">
    <name type="scientific">Ligilactobacillus ruminis</name>
    <dbReference type="NCBI Taxonomy" id="1623"/>
    <lineage>
        <taxon>Bacteria</taxon>
        <taxon>Bacillati</taxon>
        <taxon>Bacillota</taxon>
        <taxon>Bacilli</taxon>
        <taxon>Lactobacillales</taxon>
        <taxon>Lactobacillaceae</taxon>
        <taxon>Ligilactobacillus</taxon>
    </lineage>
</organism>
<evidence type="ECO:0000256" key="4">
    <source>
        <dbReference type="ARBA" id="ARBA00023295"/>
    </source>
</evidence>
<evidence type="ECO:0000313" key="8">
    <source>
        <dbReference type="Proteomes" id="UP000182089"/>
    </source>
</evidence>
<dbReference type="EMBL" id="FOCC01000001">
    <property type="protein sequence ID" value="SEM29908.1"/>
    <property type="molecule type" value="Genomic_DNA"/>
</dbReference>
<dbReference type="PROSITE" id="PS51170">
    <property type="entry name" value="CW"/>
    <property type="match status" value="2"/>
</dbReference>
<comment type="caution">
    <text evidence="7">The sequence shown here is derived from an EMBL/GenBank/DDBJ whole genome shotgun (WGS) entry which is preliminary data.</text>
</comment>
<dbReference type="Gene3D" id="3.20.20.80">
    <property type="entry name" value="Glycosidases"/>
    <property type="match status" value="1"/>
</dbReference>
<feature type="repeat" description="Cell wall-binding" evidence="5">
    <location>
        <begin position="411"/>
        <end position="430"/>
    </location>
</feature>
<proteinExistence type="inferred from homology"/>
<dbReference type="Gene3D" id="2.10.270.10">
    <property type="entry name" value="Cholin Binding"/>
    <property type="match status" value="3"/>
</dbReference>
<comment type="similarity">
    <text evidence="1">Belongs to the glycosyl hydrolase 25 family.</text>
</comment>
<evidence type="ECO:0000256" key="2">
    <source>
        <dbReference type="ARBA" id="ARBA00022737"/>
    </source>
</evidence>
<dbReference type="PANTHER" id="PTHR34135:SF2">
    <property type="entry name" value="LYSOZYME"/>
    <property type="match status" value="1"/>
</dbReference>
<dbReference type="InterPro" id="IPR018077">
    <property type="entry name" value="Glyco_hydro_fam25_subgr"/>
</dbReference>
<keyword evidence="3" id="KW-0378">Hydrolase</keyword>
<dbReference type="InterPro" id="IPR018337">
    <property type="entry name" value="Cell_wall/Cho-bd_repeat"/>
</dbReference>
<dbReference type="InterPro" id="IPR017853">
    <property type="entry name" value="GH"/>
</dbReference>
<dbReference type="SUPFAM" id="SSF51445">
    <property type="entry name" value="(Trans)glycosidases"/>
    <property type="match status" value="1"/>
</dbReference>
<keyword evidence="4" id="KW-0326">Glycosidase</keyword>
<evidence type="ECO:0000256" key="1">
    <source>
        <dbReference type="ARBA" id="ARBA00010646"/>
    </source>
</evidence>
<dbReference type="SUPFAM" id="SSF69360">
    <property type="entry name" value="Cell wall binding repeat"/>
    <property type="match status" value="2"/>
</dbReference>
<name>A0ABY1A8R6_9LACO</name>
<evidence type="ECO:0000256" key="3">
    <source>
        <dbReference type="ARBA" id="ARBA00022801"/>
    </source>
</evidence>
<dbReference type="PROSITE" id="PS51904">
    <property type="entry name" value="GLYCOSYL_HYDROL_F25_2"/>
    <property type="match status" value="1"/>
</dbReference>
<gene>
    <name evidence="7" type="ORF">SAMN05216431_1011</name>
</gene>
<keyword evidence="6" id="KW-0732">Signal</keyword>
<evidence type="ECO:0000256" key="5">
    <source>
        <dbReference type="PROSITE-ProRule" id="PRU00591"/>
    </source>
</evidence>
<reference evidence="7 8" key="1">
    <citation type="submission" date="2016-10" db="EMBL/GenBank/DDBJ databases">
        <authorList>
            <person name="Varghese N."/>
            <person name="Submissions S."/>
        </authorList>
    </citation>
    <scope>NUCLEOTIDE SEQUENCE [LARGE SCALE GENOMIC DNA]</scope>
    <source>
        <strain evidence="7 8">WC1T17</strain>
    </source>
</reference>
<keyword evidence="2" id="KW-0677">Repeat</keyword>
<evidence type="ECO:0000256" key="6">
    <source>
        <dbReference type="SAM" id="SignalP"/>
    </source>
</evidence>
<dbReference type="Pfam" id="PF19127">
    <property type="entry name" value="Choline_bind_3"/>
    <property type="match status" value="3"/>
</dbReference>
<dbReference type="PANTHER" id="PTHR34135">
    <property type="entry name" value="LYSOZYME"/>
    <property type="match status" value="1"/>
</dbReference>